<dbReference type="SMART" id="SM00642">
    <property type="entry name" value="Aamy"/>
    <property type="match status" value="1"/>
</dbReference>
<dbReference type="GO" id="GO:0016798">
    <property type="term" value="F:hydrolase activity, acting on glycosyl bonds"/>
    <property type="evidence" value="ECO:0007669"/>
    <property type="project" value="UniProtKB-KW"/>
</dbReference>
<dbReference type="Pfam" id="PF00128">
    <property type="entry name" value="Alpha-amylase"/>
    <property type="match status" value="1"/>
</dbReference>
<dbReference type="Gene3D" id="2.60.40.10">
    <property type="entry name" value="Immunoglobulins"/>
    <property type="match status" value="1"/>
</dbReference>
<dbReference type="InterPro" id="IPR013783">
    <property type="entry name" value="Ig-like_fold"/>
</dbReference>
<organism evidence="4 5">
    <name type="scientific">Ligilactobacillus ruminis</name>
    <dbReference type="NCBI Taxonomy" id="1623"/>
    <lineage>
        <taxon>Bacteria</taxon>
        <taxon>Bacillati</taxon>
        <taxon>Bacillota</taxon>
        <taxon>Bacilli</taxon>
        <taxon>Lactobacillales</taxon>
        <taxon>Lactobacillaceae</taxon>
        <taxon>Ligilactobacillus</taxon>
    </lineage>
</organism>
<feature type="domain" description="Glycosyl hydrolase family 13 catalytic" evidence="3">
    <location>
        <begin position="147"/>
        <end position="526"/>
    </location>
</feature>
<sequence length="605" mass="69775">MEKAAIYHRPESEMGYLTNHKQYCVRLKTKHNDFSKIKVLYGLPKEPALNQVEGDTWAFDQMEMVKILANSKSDYWEAFLPVMDKHKLVYAFHLLANDDSEYLYDSKAVKTYNLNNVMQMRGFVTPYLQNEGAFYDEQWAKKTIWYRVMPDRFANGDEQTDPANCSRWDDKPTQASLFGGDLRGISDHLNYISRLGFNGLYLTPFFAAYSSHKFDTIDFYQVDPAFGTKETLKELIAQAHQHNMHVMVDISCSHLSDFSLEWQDVRQYSEQSSYAQWFLIDKYPVRYVPGDIADYAKTLTYEAVDHNPHQPRLNLGNPEVQNFFLDVLTYWTRHFGIDAWCLNDADELPEAFKLKLKLSLEALDKNVLLVGKSHFQTMPLAENVLAASFDNAYAFDIESTFIKNSLAPSDLAESQVNEAIKNKMAALNIIELDGPGTIRLSEMCQGNEALMRAILAFSFVQVQTPSVFYGTEALLSTQKVQAPSEDEIDIFKFEPQNPALQPTMVWIKEQQNETMERFITQLTSMRRKYVDLFTQGSFEWGQINNKAGIMTFVRKYRHERFFMCFNLGYGSIKIVVPENAQLILSQNLLNKDARLGQYGFIIVKL</sequence>
<comment type="caution">
    <text evidence="4">The sequence shown here is derived from an EMBL/GenBank/DDBJ whole genome shotgun (WGS) entry which is preliminary data.</text>
</comment>
<dbReference type="PANTHER" id="PTHR10357:SF210">
    <property type="entry name" value="MALTODEXTRIN GLUCOSIDASE"/>
    <property type="match status" value="1"/>
</dbReference>
<dbReference type="CDD" id="cd02857">
    <property type="entry name" value="E_set_CDase_PDE_N"/>
    <property type="match status" value="1"/>
</dbReference>
<dbReference type="InterPro" id="IPR006047">
    <property type="entry name" value="GH13_cat_dom"/>
</dbReference>
<dbReference type="InterPro" id="IPR014756">
    <property type="entry name" value="Ig_E-set"/>
</dbReference>
<evidence type="ECO:0000256" key="1">
    <source>
        <dbReference type="ARBA" id="ARBA00022801"/>
    </source>
</evidence>
<evidence type="ECO:0000256" key="2">
    <source>
        <dbReference type="ARBA" id="ARBA00023295"/>
    </source>
</evidence>
<protein>
    <submittedName>
        <fullName evidence="4">Glycosidase</fullName>
    </submittedName>
</protein>
<dbReference type="SUPFAM" id="SSF81296">
    <property type="entry name" value="E set domains"/>
    <property type="match status" value="1"/>
</dbReference>
<dbReference type="InterPro" id="IPR004185">
    <property type="entry name" value="Glyco_hydro_13_lg-like_dom"/>
</dbReference>
<keyword evidence="1" id="KW-0378">Hydrolase</keyword>
<dbReference type="EMBL" id="FOCC01000009">
    <property type="protein sequence ID" value="SEM79574.1"/>
    <property type="molecule type" value="Genomic_DNA"/>
</dbReference>
<evidence type="ECO:0000313" key="5">
    <source>
        <dbReference type="Proteomes" id="UP000182089"/>
    </source>
</evidence>
<accession>A0ABY1ACF7</accession>
<keyword evidence="2 4" id="KW-0326">Glycosidase</keyword>
<gene>
    <name evidence="4" type="ORF">SAMN05216431_10914</name>
</gene>
<dbReference type="Proteomes" id="UP000182089">
    <property type="component" value="Unassembled WGS sequence"/>
</dbReference>
<dbReference type="InterPro" id="IPR017853">
    <property type="entry name" value="GH"/>
</dbReference>
<evidence type="ECO:0000259" key="3">
    <source>
        <dbReference type="SMART" id="SM00642"/>
    </source>
</evidence>
<dbReference type="SUPFAM" id="SSF51445">
    <property type="entry name" value="(Trans)glycosidases"/>
    <property type="match status" value="1"/>
</dbReference>
<evidence type="ECO:0000313" key="4">
    <source>
        <dbReference type="EMBL" id="SEM79574.1"/>
    </source>
</evidence>
<proteinExistence type="predicted"/>
<dbReference type="InterPro" id="IPR045857">
    <property type="entry name" value="O16G_dom_2"/>
</dbReference>
<reference evidence="4 5" key="1">
    <citation type="submission" date="2016-10" db="EMBL/GenBank/DDBJ databases">
        <authorList>
            <person name="Varghese N."/>
            <person name="Submissions S."/>
        </authorList>
    </citation>
    <scope>NUCLEOTIDE SEQUENCE [LARGE SCALE GENOMIC DNA]</scope>
    <source>
        <strain evidence="4 5">WC1T17</strain>
    </source>
</reference>
<dbReference type="Gene3D" id="3.90.400.10">
    <property type="entry name" value="Oligo-1,6-glucosidase, Domain 2"/>
    <property type="match status" value="1"/>
</dbReference>
<dbReference type="Gene3D" id="3.20.20.80">
    <property type="entry name" value="Glycosidases"/>
    <property type="match status" value="1"/>
</dbReference>
<dbReference type="PANTHER" id="PTHR10357">
    <property type="entry name" value="ALPHA-AMYLASE FAMILY MEMBER"/>
    <property type="match status" value="1"/>
</dbReference>
<dbReference type="Pfam" id="PF02903">
    <property type="entry name" value="Alpha-amylase_N"/>
    <property type="match status" value="1"/>
</dbReference>
<name>A0ABY1ACF7_9LACO</name>